<evidence type="ECO:0000313" key="2">
    <source>
        <dbReference type="EMBL" id="LAA37658.1"/>
    </source>
</evidence>
<dbReference type="GO" id="GO:0061343">
    <property type="term" value="P:cell adhesion involved in heart morphogenesis"/>
    <property type="evidence" value="ECO:0007669"/>
    <property type="project" value="TreeGrafter"/>
</dbReference>
<protein>
    <recommendedName>
        <fullName evidence="1">Endonuclease/exonuclease/phosphatase domain-containing protein</fullName>
    </recommendedName>
</protein>
<dbReference type="InterPro" id="IPR036691">
    <property type="entry name" value="Endo/exonu/phosph_ase_sf"/>
</dbReference>
<dbReference type="Gene3D" id="3.60.10.10">
    <property type="entry name" value="Endonuclease/exonuclease/phosphatase"/>
    <property type="match status" value="1"/>
</dbReference>
<feature type="domain" description="Endonuclease/exonuclease/phosphatase" evidence="1">
    <location>
        <begin position="11"/>
        <end position="105"/>
    </location>
</feature>
<dbReference type="PANTHER" id="PTHR33395:SF22">
    <property type="entry name" value="REVERSE TRANSCRIPTASE DOMAIN-CONTAINING PROTEIN"/>
    <property type="match status" value="1"/>
</dbReference>
<accession>A0A2D4EQW4</accession>
<dbReference type="GO" id="GO:0007508">
    <property type="term" value="P:larval heart development"/>
    <property type="evidence" value="ECO:0007669"/>
    <property type="project" value="TreeGrafter"/>
</dbReference>
<reference evidence="2" key="1">
    <citation type="submission" date="2017-07" db="EMBL/GenBank/DDBJ databases">
        <authorList>
            <person name="Mikheyev A."/>
            <person name="Grau M."/>
        </authorList>
    </citation>
    <scope>NUCLEOTIDE SEQUENCE</scope>
    <source>
        <tissue evidence="2">Venom_gland</tissue>
    </source>
</reference>
<dbReference type="GO" id="GO:0003824">
    <property type="term" value="F:catalytic activity"/>
    <property type="evidence" value="ECO:0007669"/>
    <property type="project" value="InterPro"/>
</dbReference>
<dbReference type="SUPFAM" id="SSF56219">
    <property type="entry name" value="DNase I-like"/>
    <property type="match status" value="1"/>
</dbReference>
<dbReference type="InterPro" id="IPR005135">
    <property type="entry name" value="Endo/exonuclease/phosphatase"/>
</dbReference>
<dbReference type="GO" id="GO:0031012">
    <property type="term" value="C:extracellular matrix"/>
    <property type="evidence" value="ECO:0007669"/>
    <property type="project" value="TreeGrafter"/>
</dbReference>
<sequence>MILSYDIIHGNKLTSLLAWAASCPHPLIFLGDLNLPLINWTLNERTSEPINATLYNAVTTLGLNQLVYNNIRLNNFLDLIFCNSSNSIYDLQIQEPFSNGDHSMIDFCLNLHHLKKDHNDGSPKYN</sequence>
<proteinExistence type="predicted"/>
<dbReference type="EMBL" id="IACJ01013661">
    <property type="protein sequence ID" value="LAA37658.1"/>
    <property type="molecule type" value="Transcribed_RNA"/>
</dbReference>
<dbReference type="Pfam" id="PF14529">
    <property type="entry name" value="Exo_endo_phos_2"/>
    <property type="match status" value="1"/>
</dbReference>
<organism evidence="2">
    <name type="scientific">Micrurus corallinus</name>
    <name type="common">Brazilian coral snake</name>
    <dbReference type="NCBI Taxonomy" id="54390"/>
    <lineage>
        <taxon>Eukaryota</taxon>
        <taxon>Metazoa</taxon>
        <taxon>Chordata</taxon>
        <taxon>Craniata</taxon>
        <taxon>Vertebrata</taxon>
        <taxon>Euteleostomi</taxon>
        <taxon>Lepidosauria</taxon>
        <taxon>Squamata</taxon>
        <taxon>Bifurcata</taxon>
        <taxon>Unidentata</taxon>
        <taxon>Episquamata</taxon>
        <taxon>Toxicofera</taxon>
        <taxon>Serpentes</taxon>
        <taxon>Colubroidea</taxon>
        <taxon>Elapidae</taxon>
        <taxon>Elapinae</taxon>
        <taxon>Micrurus</taxon>
    </lineage>
</organism>
<dbReference type="PANTHER" id="PTHR33395">
    <property type="entry name" value="TRANSCRIPTASE, PUTATIVE-RELATED-RELATED"/>
    <property type="match status" value="1"/>
</dbReference>
<name>A0A2D4EQW4_MICCO</name>
<reference evidence="2" key="2">
    <citation type="submission" date="2017-11" db="EMBL/GenBank/DDBJ databases">
        <title>Coralsnake Venomics: Analyses of Venom Gland Transcriptomes and Proteomes of Six Brazilian Taxa.</title>
        <authorList>
            <person name="Aird S.D."/>
            <person name="Jorge da Silva N."/>
            <person name="Qiu L."/>
            <person name="Villar-Briones A."/>
            <person name="Aparecida-Saddi V."/>
            <person name="Campos-Telles M.P."/>
            <person name="Grau M."/>
            <person name="Mikheyev A.S."/>
        </authorList>
    </citation>
    <scope>NUCLEOTIDE SEQUENCE</scope>
    <source>
        <tissue evidence="2">Venom_gland</tissue>
    </source>
</reference>
<evidence type="ECO:0000259" key="1">
    <source>
        <dbReference type="Pfam" id="PF14529"/>
    </source>
</evidence>
<dbReference type="AlphaFoldDB" id="A0A2D4EQW4"/>